<dbReference type="PANTHER" id="PTHR10869:SF244">
    <property type="entry name" value="PROLYL 4-HYDROXYLASE SUBUNIT ALPHA-2"/>
    <property type="match status" value="1"/>
</dbReference>
<evidence type="ECO:0000256" key="13">
    <source>
        <dbReference type="SAM" id="Phobius"/>
    </source>
</evidence>
<keyword evidence="7" id="KW-0256">Endoplasmic reticulum</keyword>
<keyword evidence="9" id="KW-0223">Dioxygenase</keyword>
<dbReference type="EMBL" id="UFQT01000034">
    <property type="protein sequence ID" value="SSX18288.1"/>
    <property type="molecule type" value="Genomic_DNA"/>
</dbReference>
<dbReference type="AlphaFoldDB" id="A0A336LXB8"/>
<dbReference type="Gene3D" id="2.60.120.620">
    <property type="entry name" value="q2cbj1_9rhob like domain"/>
    <property type="match status" value="1"/>
</dbReference>
<keyword evidence="6" id="KW-0479">Metal-binding</keyword>
<evidence type="ECO:0000256" key="11">
    <source>
        <dbReference type="ARBA" id="ARBA00023004"/>
    </source>
</evidence>
<dbReference type="SMART" id="SM00702">
    <property type="entry name" value="P4Hc"/>
    <property type="match status" value="1"/>
</dbReference>
<keyword evidence="13" id="KW-0812">Transmembrane</keyword>
<protein>
    <recommendedName>
        <fullName evidence="5">procollagen-proline 4-dioxygenase</fullName>
        <ecNumber evidence="5">1.14.11.2</ecNumber>
    </recommendedName>
</protein>
<evidence type="ECO:0000256" key="10">
    <source>
        <dbReference type="ARBA" id="ARBA00023002"/>
    </source>
</evidence>
<sequence>MLTTNSSSYYGLLVIKLFLIVQFLSTCTNGELKGDLFSSREALLELYKSENIAMGLLRDYVQENKVDHDYLEKTLLEFETAQWKALVNPVEYLSNPVNAFMLLKRLSVDWPIVVDLTDNLNGALKKVEELSLPTESDLLSAALSLERLQNTYNLSASDLRVLNINGIQYPGIVMKPMDCFEIGRQLYGNAHFGRASEWFEESLENMEEMHYFINALYYLSYSYYKSGYKKESAERFKILSEVIGLNSNKTADVIKYRNMIKNMRTIKTTYDPKEDEWNSDVKYYRKLCRGEELRTPKQQMNLKCRYVNDHSPFLKIAPLKLEILNEVPFIAQYYDVISDSEIAVLKELATPNLTDSAVYNDGAYERLSSRISKIQWLLEDEHPLLKTLSRRIEDMTALSAEYSEPLQIASYGIGGHYVPHYDWFGYRRDVPERDRIATLMFYMSEVQQGGGTAFTRAHVLVKPVKGSAAMWYNLYKDGEGDESTFHGACPVLVGQKWAANKWLHEYGNEFERKCDLVQDSLS</sequence>
<evidence type="ECO:0000256" key="9">
    <source>
        <dbReference type="ARBA" id="ARBA00022964"/>
    </source>
</evidence>
<dbReference type="GO" id="GO:0005506">
    <property type="term" value="F:iron ion binding"/>
    <property type="evidence" value="ECO:0007669"/>
    <property type="project" value="InterPro"/>
</dbReference>
<dbReference type="GO" id="GO:0031418">
    <property type="term" value="F:L-ascorbic acid binding"/>
    <property type="evidence" value="ECO:0007669"/>
    <property type="project" value="UniProtKB-KW"/>
</dbReference>
<dbReference type="InterPro" id="IPR006620">
    <property type="entry name" value="Pro_4_hyd_alph"/>
</dbReference>
<keyword evidence="11" id="KW-0408">Iron</keyword>
<organism evidence="16">
    <name type="scientific">Culicoides sonorensis</name>
    <name type="common">Biting midge</name>
    <dbReference type="NCBI Taxonomy" id="179676"/>
    <lineage>
        <taxon>Eukaryota</taxon>
        <taxon>Metazoa</taxon>
        <taxon>Ecdysozoa</taxon>
        <taxon>Arthropoda</taxon>
        <taxon>Hexapoda</taxon>
        <taxon>Insecta</taxon>
        <taxon>Pterygota</taxon>
        <taxon>Neoptera</taxon>
        <taxon>Endopterygota</taxon>
        <taxon>Diptera</taxon>
        <taxon>Nematocera</taxon>
        <taxon>Chironomoidea</taxon>
        <taxon>Ceratopogonidae</taxon>
        <taxon>Ceratopogoninae</taxon>
        <taxon>Culicoides</taxon>
        <taxon>Monoculicoides</taxon>
    </lineage>
</organism>
<evidence type="ECO:0000256" key="8">
    <source>
        <dbReference type="ARBA" id="ARBA00022896"/>
    </source>
</evidence>
<evidence type="ECO:0000256" key="2">
    <source>
        <dbReference type="ARBA" id="ARBA00002035"/>
    </source>
</evidence>
<evidence type="ECO:0000256" key="7">
    <source>
        <dbReference type="ARBA" id="ARBA00022824"/>
    </source>
</evidence>
<feature type="domain" description="Fe2OG dioxygenase" evidence="14">
    <location>
        <begin position="402"/>
        <end position="505"/>
    </location>
</feature>
<comment type="function">
    <text evidence="2">Catalyzes the post-translational formation of 4-hydroxyproline in -Xaa-Pro-Gly- sequences in collagens and other proteins.</text>
</comment>
<dbReference type="PROSITE" id="PS51471">
    <property type="entry name" value="FE2OG_OXY"/>
    <property type="match status" value="1"/>
</dbReference>
<keyword evidence="12" id="KW-0325">Glycoprotein</keyword>
<evidence type="ECO:0000256" key="4">
    <source>
        <dbReference type="ARBA" id="ARBA00006511"/>
    </source>
</evidence>
<dbReference type="InterPro" id="IPR044862">
    <property type="entry name" value="Pro_4_hyd_alph_FE2OG_OXY"/>
</dbReference>
<proteinExistence type="inferred from homology"/>
<dbReference type="Pfam" id="PF13640">
    <property type="entry name" value="2OG-FeII_Oxy_3"/>
    <property type="match status" value="1"/>
</dbReference>
<feature type="transmembrane region" description="Helical" evidence="13">
    <location>
        <begin position="7"/>
        <end position="25"/>
    </location>
</feature>
<comment type="subcellular location">
    <subcellularLocation>
        <location evidence="3">Endoplasmic reticulum lumen</location>
    </subcellularLocation>
</comment>
<reference evidence="15" key="1">
    <citation type="submission" date="2018-04" db="EMBL/GenBank/DDBJ databases">
        <authorList>
            <person name="Go L.Y."/>
            <person name="Mitchell J.A."/>
        </authorList>
    </citation>
    <scope>NUCLEOTIDE SEQUENCE</scope>
    <source>
        <tissue evidence="15">Whole organism</tissue>
    </source>
</reference>
<comment type="cofactor">
    <cofactor evidence="1">
        <name>L-ascorbate</name>
        <dbReference type="ChEBI" id="CHEBI:38290"/>
    </cofactor>
</comment>
<dbReference type="EC" id="1.14.11.2" evidence="5"/>
<evidence type="ECO:0000313" key="15">
    <source>
        <dbReference type="EMBL" id="SSW97902.1"/>
    </source>
</evidence>
<evidence type="ECO:0000256" key="5">
    <source>
        <dbReference type="ARBA" id="ARBA00012269"/>
    </source>
</evidence>
<dbReference type="FunFam" id="2.60.120.620:FF:000011">
    <property type="entry name" value="Prolyl alpha subunit"/>
    <property type="match status" value="1"/>
</dbReference>
<keyword evidence="10" id="KW-0560">Oxidoreductase</keyword>
<accession>A0A336LXB8</accession>
<name>A0A336LXB8_CULSO</name>
<dbReference type="GO" id="GO:0005788">
    <property type="term" value="C:endoplasmic reticulum lumen"/>
    <property type="evidence" value="ECO:0007669"/>
    <property type="project" value="UniProtKB-SubCell"/>
</dbReference>
<evidence type="ECO:0000259" key="14">
    <source>
        <dbReference type="PROSITE" id="PS51471"/>
    </source>
</evidence>
<evidence type="ECO:0000256" key="3">
    <source>
        <dbReference type="ARBA" id="ARBA00004319"/>
    </source>
</evidence>
<evidence type="ECO:0000256" key="6">
    <source>
        <dbReference type="ARBA" id="ARBA00022723"/>
    </source>
</evidence>
<dbReference type="GO" id="GO:0004656">
    <property type="term" value="F:procollagen-proline 4-dioxygenase activity"/>
    <property type="evidence" value="ECO:0007669"/>
    <property type="project" value="UniProtKB-EC"/>
</dbReference>
<dbReference type="Pfam" id="PF08336">
    <property type="entry name" value="P4Ha_N"/>
    <property type="match status" value="1"/>
</dbReference>
<evidence type="ECO:0000256" key="12">
    <source>
        <dbReference type="ARBA" id="ARBA00023180"/>
    </source>
</evidence>
<keyword evidence="13" id="KW-1133">Transmembrane helix</keyword>
<dbReference type="InterPro" id="IPR005123">
    <property type="entry name" value="Oxoglu/Fe-dep_dioxygenase_dom"/>
</dbReference>
<comment type="similarity">
    <text evidence="4">Belongs to the P4HA family.</text>
</comment>
<dbReference type="InterPro" id="IPR013547">
    <property type="entry name" value="P4H_N"/>
</dbReference>
<dbReference type="Gene3D" id="1.25.40.10">
    <property type="entry name" value="Tetratricopeptide repeat domain"/>
    <property type="match status" value="1"/>
</dbReference>
<evidence type="ECO:0000313" key="16">
    <source>
        <dbReference type="EMBL" id="SSX18288.1"/>
    </source>
</evidence>
<dbReference type="PANTHER" id="PTHR10869">
    <property type="entry name" value="PROLYL 4-HYDROXYLASE ALPHA SUBUNIT"/>
    <property type="match status" value="1"/>
</dbReference>
<dbReference type="EMBL" id="UFQS01000034">
    <property type="protein sequence ID" value="SSW97902.1"/>
    <property type="molecule type" value="Genomic_DNA"/>
</dbReference>
<dbReference type="VEuPathDB" id="VectorBase:CSON009028"/>
<gene>
    <name evidence="16" type="primary">CSON009028</name>
</gene>
<dbReference type="OMA" id="WINERGQ"/>
<dbReference type="InterPro" id="IPR011990">
    <property type="entry name" value="TPR-like_helical_dom_sf"/>
</dbReference>
<dbReference type="Gene3D" id="6.10.140.1460">
    <property type="match status" value="1"/>
</dbReference>
<dbReference type="InterPro" id="IPR045054">
    <property type="entry name" value="P4HA-like"/>
</dbReference>
<keyword evidence="8" id="KW-0847">Vitamin C</keyword>
<evidence type="ECO:0000256" key="1">
    <source>
        <dbReference type="ARBA" id="ARBA00001961"/>
    </source>
</evidence>
<keyword evidence="13" id="KW-0472">Membrane</keyword>
<reference evidence="16" key="2">
    <citation type="submission" date="2018-07" db="EMBL/GenBank/DDBJ databases">
        <authorList>
            <person name="Quirk P.G."/>
            <person name="Krulwich T.A."/>
        </authorList>
    </citation>
    <scope>NUCLEOTIDE SEQUENCE</scope>
</reference>